<dbReference type="Proteomes" id="UP001295684">
    <property type="component" value="Unassembled WGS sequence"/>
</dbReference>
<evidence type="ECO:0000313" key="1">
    <source>
        <dbReference type="EMBL" id="CAI2375992.1"/>
    </source>
</evidence>
<keyword evidence="2" id="KW-1185">Reference proteome</keyword>
<comment type="caution">
    <text evidence="1">The sequence shown here is derived from an EMBL/GenBank/DDBJ whole genome shotgun (WGS) entry which is preliminary data.</text>
</comment>
<evidence type="ECO:0000313" key="2">
    <source>
        <dbReference type="Proteomes" id="UP001295684"/>
    </source>
</evidence>
<dbReference type="AlphaFoldDB" id="A0AAD1XNQ7"/>
<protein>
    <submittedName>
        <fullName evidence="1">Uncharacterized protein</fullName>
    </submittedName>
</protein>
<sequence>MERLTNEKEVSGQTQELNKSLWDAKLKEMEGPMSLFQRFYFLQSYQMFISTPERFSACKCLERIQIHNCTELKFKILNRKITSLRALIKFFDSSFPRSVNTLTIMIGRGVGINWEKRIMNGIFRNINKIEEGVVLVGFKQFKVSDLGRCFVGFRHLKSVTMTKCKLRRDCKQSIKKLKIPSDIDFRTSFYSLDLDLEMDKMRMLGGILTKNPYLNSSADVICVRDNQGAIKYLRRGKTD</sequence>
<name>A0AAD1XNQ7_EUPCR</name>
<organism evidence="1 2">
    <name type="scientific">Euplotes crassus</name>
    <dbReference type="NCBI Taxonomy" id="5936"/>
    <lineage>
        <taxon>Eukaryota</taxon>
        <taxon>Sar</taxon>
        <taxon>Alveolata</taxon>
        <taxon>Ciliophora</taxon>
        <taxon>Intramacronucleata</taxon>
        <taxon>Spirotrichea</taxon>
        <taxon>Hypotrichia</taxon>
        <taxon>Euplotida</taxon>
        <taxon>Euplotidae</taxon>
        <taxon>Moneuplotes</taxon>
    </lineage>
</organism>
<reference evidence="1" key="1">
    <citation type="submission" date="2023-07" db="EMBL/GenBank/DDBJ databases">
        <authorList>
            <consortium name="AG Swart"/>
            <person name="Singh M."/>
            <person name="Singh A."/>
            <person name="Seah K."/>
            <person name="Emmerich C."/>
        </authorList>
    </citation>
    <scope>NUCLEOTIDE SEQUENCE</scope>
    <source>
        <strain evidence="1">DP1</strain>
    </source>
</reference>
<gene>
    <name evidence="1" type="ORF">ECRASSUSDP1_LOCUS17360</name>
</gene>
<accession>A0AAD1XNQ7</accession>
<proteinExistence type="predicted"/>
<dbReference type="EMBL" id="CAMPGE010017521">
    <property type="protein sequence ID" value="CAI2375992.1"/>
    <property type="molecule type" value="Genomic_DNA"/>
</dbReference>